<comment type="caution">
    <text evidence="2">The sequence shown here is derived from an EMBL/GenBank/DDBJ whole genome shotgun (WGS) entry which is preliminary data.</text>
</comment>
<name>A0ABR2BC78_9ROSI</name>
<dbReference type="EMBL" id="JBBPBM010000148">
    <property type="protein sequence ID" value="KAK8503586.1"/>
    <property type="molecule type" value="Genomic_DNA"/>
</dbReference>
<accession>A0ABR2BC78</accession>
<organism evidence="2 3">
    <name type="scientific">Hibiscus sabdariffa</name>
    <name type="common">roselle</name>
    <dbReference type="NCBI Taxonomy" id="183260"/>
    <lineage>
        <taxon>Eukaryota</taxon>
        <taxon>Viridiplantae</taxon>
        <taxon>Streptophyta</taxon>
        <taxon>Embryophyta</taxon>
        <taxon>Tracheophyta</taxon>
        <taxon>Spermatophyta</taxon>
        <taxon>Magnoliopsida</taxon>
        <taxon>eudicotyledons</taxon>
        <taxon>Gunneridae</taxon>
        <taxon>Pentapetalae</taxon>
        <taxon>rosids</taxon>
        <taxon>malvids</taxon>
        <taxon>Malvales</taxon>
        <taxon>Malvaceae</taxon>
        <taxon>Malvoideae</taxon>
        <taxon>Hibiscus</taxon>
    </lineage>
</organism>
<evidence type="ECO:0000313" key="2">
    <source>
        <dbReference type="EMBL" id="KAK8504644.1"/>
    </source>
</evidence>
<reference evidence="2 3" key="1">
    <citation type="journal article" date="2024" name="G3 (Bethesda)">
        <title>Genome assembly of Hibiscus sabdariffa L. provides insights into metabolisms of medicinal natural products.</title>
        <authorList>
            <person name="Kim T."/>
        </authorList>
    </citation>
    <scope>NUCLEOTIDE SEQUENCE [LARGE SCALE GENOMIC DNA]</scope>
    <source>
        <strain evidence="2">TK-2024</strain>
        <tissue evidence="2">Old leaves</tissue>
    </source>
</reference>
<sequence length="149" mass="16518">MLQSGLPSGNKVIVGVEARAKVDAGTCTTAKIIVGSTDAIKALRIGCSYRNQILYLGLKEELRVRTNRSGQCVMCPYVSPLMHEHLFPVWSFNLLGSLARASLALVYRVMGWGYFLSFYLRGAYLCSFRFVCLEGHVEPSLLECHLPVT</sequence>
<keyword evidence="3" id="KW-1185">Reference proteome</keyword>
<gene>
    <name evidence="1" type="ORF">V6N12_024758</name>
    <name evidence="2" type="ORF">V6N12_046893</name>
</gene>
<evidence type="ECO:0000313" key="3">
    <source>
        <dbReference type="Proteomes" id="UP001472677"/>
    </source>
</evidence>
<evidence type="ECO:0000313" key="1">
    <source>
        <dbReference type="EMBL" id="KAK8503586.1"/>
    </source>
</evidence>
<proteinExistence type="predicted"/>
<dbReference type="EMBL" id="JBBPBM010000137">
    <property type="protein sequence ID" value="KAK8504644.1"/>
    <property type="molecule type" value="Genomic_DNA"/>
</dbReference>
<protein>
    <submittedName>
        <fullName evidence="2">Uncharacterized protein</fullName>
    </submittedName>
</protein>
<dbReference type="Proteomes" id="UP001472677">
    <property type="component" value="Unassembled WGS sequence"/>
</dbReference>